<dbReference type="InterPro" id="IPR001214">
    <property type="entry name" value="SET_dom"/>
</dbReference>
<dbReference type="CDD" id="cd20071">
    <property type="entry name" value="SET_SMYD"/>
    <property type="match status" value="1"/>
</dbReference>
<protein>
    <submittedName>
        <fullName evidence="7">SET domain-containing protein</fullName>
    </submittedName>
</protein>
<dbReference type="SMART" id="SM00317">
    <property type="entry name" value="SET"/>
    <property type="match status" value="1"/>
</dbReference>
<dbReference type="Proteomes" id="UP000076632">
    <property type="component" value="Unassembled WGS sequence"/>
</dbReference>
<evidence type="ECO:0000256" key="4">
    <source>
        <dbReference type="PROSITE-ProRule" id="PRU00134"/>
    </source>
</evidence>
<keyword evidence="8" id="KW-1185">Reference proteome</keyword>
<dbReference type="PANTHER" id="PTHR12197">
    <property type="entry name" value="HISTONE-LYSINE N-METHYLTRANSFERASE SMYD"/>
    <property type="match status" value="1"/>
</dbReference>
<dbReference type="PROSITE" id="PS50280">
    <property type="entry name" value="SET"/>
    <property type="match status" value="1"/>
</dbReference>
<dbReference type="OMA" id="HSCDYNS"/>
<dbReference type="InterPro" id="IPR002893">
    <property type="entry name" value="Znf_MYND"/>
</dbReference>
<evidence type="ECO:0000256" key="1">
    <source>
        <dbReference type="ARBA" id="ARBA00022723"/>
    </source>
</evidence>
<sequence>MSLDEQNDCVFYSASAGDAGIGLFAAEPISPGQEVLSIRRPLIEVVETSRLKDTCSNCFAWVPKSPINSRGSRLEGVKLKQCTGCRTVAYCGKACQTESWKTRHKYECKLFAKVFPNIFPTALRAVLQLLLLREKGAWSETEWQSVLRLQDHVDDFRRAGKSWQSIALMSKGAHVYSGTSLREDHVQALLGRVLTNSLTLVTPTYDPVGICLDPLAASSNHSCEYNTVVTFDGPQVSMRSLRDIPKDEEITISYIDCTNSISIRQSELSKRYFFTCNCPKCTSGPTQREDVFLNTEISRSEAEAAEAEGFSLLEDANQSADHLTAFNKLEYAMQFMRKRSHLWSFDRQPWPSMRQRMSVSCISLGKWDLALGHSLRTYFDVDPILFPPPFHPVRLVHKWTLTMLVLHISQLSAEKDPSVERLQDLDLNYGKIIWGLMIEVENNVDLSHGPKSTFAGIVKEKFEEIRTDMTRKDNAKLHFSRDDLDAEWKKLREVASQLGT</sequence>
<dbReference type="EMBL" id="KV407457">
    <property type="protein sequence ID" value="KZF23795.1"/>
    <property type="molecule type" value="Genomic_DNA"/>
</dbReference>
<dbReference type="SUPFAM" id="SSF82199">
    <property type="entry name" value="SET domain"/>
    <property type="match status" value="1"/>
</dbReference>
<accession>A0A165HP74</accession>
<evidence type="ECO:0000256" key="3">
    <source>
        <dbReference type="ARBA" id="ARBA00022833"/>
    </source>
</evidence>
<name>A0A165HP74_XYLHT</name>
<dbReference type="Gene3D" id="6.10.140.2220">
    <property type="match status" value="1"/>
</dbReference>
<dbReference type="GO" id="GO:0008270">
    <property type="term" value="F:zinc ion binding"/>
    <property type="evidence" value="ECO:0007669"/>
    <property type="project" value="UniProtKB-KW"/>
</dbReference>
<dbReference type="RefSeq" id="XP_018189350.1">
    <property type="nucleotide sequence ID" value="XM_018334271.1"/>
</dbReference>
<evidence type="ECO:0000313" key="7">
    <source>
        <dbReference type="EMBL" id="KZF23795.1"/>
    </source>
</evidence>
<dbReference type="Gene3D" id="2.170.270.10">
    <property type="entry name" value="SET domain"/>
    <property type="match status" value="1"/>
</dbReference>
<reference evidence="7 8" key="1">
    <citation type="journal article" date="2016" name="Fungal Biol.">
        <title>The genome of Xylona heveae provides a window into fungal endophytism.</title>
        <authorList>
            <person name="Gazis R."/>
            <person name="Kuo A."/>
            <person name="Riley R."/>
            <person name="LaButti K."/>
            <person name="Lipzen A."/>
            <person name="Lin J."/>
            <person name="Amirebrahimi M."/>
            <person name="Hesse C.N."/>
            <person name="Spatafora J.W."/>
            <person name="Henrissat B."/>
            <person name="Hainaut M."/>
            <person name="Grigoriev I.V."/>
            <person name="Hibbett D.S."/>
        </authorList>
    </citation>
    <scope>NUCLEOTIDE SEQUENCE [LARGE SCALE GENOMIC DNA]</scope>
    <source>
        <strain evidence="7 8">TC161</strain>
    </source>
</reference>
<keyword evidence="2 4" id="KW-0863">Zinc-finger</keyword>
<dbReference type="AlphaFoldDB" id="A0A165HP74"/>
<feature type="domain" description="MYND-type" evidence="6">
    <location>
        <begin position="55"/>
        <end position="108"/>
    </location>
</feature>
<dbReference type="InterPro" id="IPR046341">
    <property type="entry name" value="SET_dom_sf"/>
</dbReference>
<dbReference type="Gene3D" id="1.10.220.160">
    <property type="match status" value="1"/>
</dbReference>
<proteinExistence type="predicted"/>
<dbReference type="PANTHER" id="PTHR12197:SF251">
    <property type="entry name" value="EG:BACR7C10.4 PROTEIN"/>
    <property type="match status" value="1"/>
</dbReference>
<evidence type="ECO:0000259" key="5">
    <source>
        <dbReference type="PROSITE" id="PS50280"/>
    </source>
</evidence>
<dbReference type="InParanoid" id="A0A165HP74"/>
<dbReference type="OrthoDB" id="5945798at2759"/>
<gene>
    <name evidence="7" type="ORF">L228DRAFT_260559</name>
</gene>
<dbReference type="GeneID" id="28899408"/>
<evidence type="ECO:0000256" key="2">
    <source>
        <dbReference type="ARBA" id="ARBA00022771"/>
    </source>
</evidence>
<feature type="domain" description="SET" evidence="5">
    <location>
        <begin position="6"/>
        <end position="255"/>
    </location>
</feature>
<dbReference type="Pfam" id="PF01753">
    <property type="entry name" value="zf-MYND"/>
    <property type="match status" value="1"/>
</dbReference>
<evidence type="ECO:0000313" key="8">
    <source>
        <dbReference type="Proteomes" id="UP000076632"/>
    </source>
</evidence>
<dbReference type="STRING" id="1328760.A0A165HP74"/>
<dbReference type="Pfam" id="PF00856">
    <property type="entry name" value="SET"/>
    <property type="match status" value="1"/>
</dbReference>
<keyword evidence="3" id="KW-0862">Zinc</keyword>
<keyword evidence="1" id="KW-0479">Metal-binding</keyword>
<dbReference type="PROSITE" id="PS50865">
    <property type="entry name" value="ZF_MYND_2"/>
    <property type="match status" value="1"/>
</dbReference>
<evidence type="ECO:0000259" key="6">
    <source>
        <dbReference type="PROSITE" id="PS50865"/>
    </source>
</evidence>
<dbReference type="GO" id="GO:0005634">
    <property type="term" value="C:nucleus"/>
    <property type="evidence" value="ECO:0007669"/>
    <property type="project" value="TreeGrafter"/>
</dbReference>
<dbReference type="InterPro" id="IPR050869">
    <property type="entry name" value="H3K4_H4K5_MeTrfase"/>
</dbReference>
<organism evidence="7 8">
    <name type="scientific">Xylona heveae (strain CBS 132557 / TC161)</name>
    <dbReference type="NCBI Taxonomy" id="1328760"/>
    <lineage>
        <taxon>Eukaryota</taxon>
        <taxon>Fungi</taxon>
        <taxon>Dikarya</taxon>
        <taxon>Ascomycota</taxon>
        <taxon>Pezizomycotina</taxon>
        <taxon>Xylonomycetes</taxon>
        <taxon>Xylonales</taxon>
        <taxon>Xylonaceae</taxon>
        <taxon>Xylona</taxon>
    </lineage>
</organism>